<reference evidence="2 3" key="1">
    <citation type="submission" date="2010-10" db="EMBL/GenBank/DDBJ databases">
        <authorList>
            <person name="Durkin A.S."/>
            <person name="Madupu R."/>
            <person name="Torralba M."/>
            <person name="Gillis M."/>
            <person name="Methe B."/>
            <person name="Sutton G."/>
            <person name="Nelson K.E."/>
        </authorList>
    </citation>
    <scope>NUCLEOTIDE SEQUENCE [LARGE SCALE GENOMIC DNA]</scope>
    <source>
        <strain evidence="2 3">ACS-139-V-Col8</strain>
    </source>
</reference>
<dbReference type="eggNOG" id="COG2818">
    <property type="taxonomic scope" value="Bacteria"/>
</dbReference>
<keyword evidence="1" id="KW-0862">Zinc</keyword>
<dbReference type="InterPro" id="IPR052891">
    <property type="entry name" value="DNA-3mA_glycosylase"/>
</dbReference>
<dbReference type="AlphaFoldDB" id="E4KR04"/>
<dbReference type="EMBL" id="AENN01000017">
    <property type="protein sequence ID" value="EFR30818.1"/>
    <property type="molecule type" value="Genomic_DNA"/>
</dbReference>
<keyword evidence="1" id="KW-0479">Metal-binding</keyword>
<dbReference type="OrthoDB" id="9807664at2"/>
<feature type="binding site" evidence="1">
    <location>
        <position position="18"/>
    </location>
    <ligand>
        <name>Zn(2+)</name>
        <dbReference type="ChEBI" id="CHEBI:29105"/>
    </ligand>
</feature>
<accession>E4KR04</accession>
<dbReference type="GO" id="GO:0008725">
    <property type="term" value="F:DNA-3-methyladenine glycosylase activity"/>
    <property type="evidence" value="ECO:0007669"/>
    <property type="project" value="UniProtKB-EC"/>
</dbReference>
<evidence type="ECO:0000256" key="1">
    <source>
        <dbReference type="PIRSR" id="PIRSR605019-1"/>
    </source>
</evidence>
<evidence type="ECO:0000313" key="2">
    <source>
        <dbReference type="EMBL" id="EFR30818.1"/>
    </source>
</evidence>
<dbReference type="GO" id="GO:0006284">
    <property type="term" value="P:base-excision repair"/>
    <property type="evidence" value="ECO:0007669"/>
    <property type="project" value="InterPro"/>
</dbReference>
<sequence>MHRCSWVEGKPDFYIAYHDQVWGNPCHNDHDLFKWLLLEMFHTGLSWQLVLSKEANFRQAFDNYDYQAISQYDVTKLEELCDNPKIIRNRRKIESAVLNAQAFLKVQADYGSFDRFIWSFSRKKVVKRQTGTPVPKRTPLSDQVTQALKKYGFKQIGSVTIYSYLQAIGVVNDHDLACDFR</sequence>
<dbReference type="PANTHER" id="PTHR30037">
    <property type="entry name" value="DNA-3-METHYLADENINE GLYCOSYLASE 1"/>
    <property type="match status" value="1"/>
</dbReference>
<dbReference type="PANTHER" id="PTHR30037:SF4">
    <property type="entry name" value="DNA-3-METHYLADENINE GLYCOSYLASE I"/>
    <property type="match status" value="1"/>
</dbReference>
<evidence type="ECO:0000313" key="3">
    <source>
        <dbReference type="Proteomes" id="UP000005990"/>
    </source>
</evidence>
<name>E4KR04_9LACT</name>
<gene>
    <name evidence="2" type="primary">tag</name>
    <name evidence="2" type="ORF">HMPREF9257_0716</name>
</gene>
<dbReference type="Proteomes" id="UP000005990">
    <property type="component" value="Unassembled WGS sequence"/>
</dbReference>
<organism evidence="2 3">
    <name type="scientific">Eremococcus coleocola ACS-139-V-Col8</name>
    <dbReference type="NCBI Taxonomy" id="908337"/>
    <lineage>
        <taxon>Bacteria</taxon>
        <taxon>Bacillati</taxon>
        <taxon>Bacillota</taxon>
        <taxon>Bacilli</taxon>
        <taxon>Lactobacillales</taxon>
        <taxon>Aerococcaceae</taxon>
        <taxon>Eremococcus</taxon>
    </lineage>
</organism>
<feature type="binding site" evidence="1">
    <location>
        <position position="174"/>
    </location>
    <ligand>
        <name>Zn(2+)</name>
        <dbReference type="ChEBI" id="CHEBI:29105"/>
    </ligand>
</feature>
<keyword evidence="3" id="KW-1185">Reference proteome</keyword>
<dbReference type="Gene3D" id="1.10.340.30">
    <property type="entry name" value="Hypothetical protein, domain 2"/>
    <property type="match status" value="1"/>
</dbReference>
<dbReference type="InterPro" id="IPR005019">
    <property type="entry name" value="Adenine_glyco"/>
</dbReference>
<feature type="binding site" evidence="1">
    <location>
        <position position="178"/>
    </location>
    <ligand>
        <name>Zn(2+)</name>
        <dbReference type="ChEBI" id="CHEBI:29105"/>
    </ligand>
</feature>
<dbReference type="EC" id="3.2.2.20" evidence="2"/>
<comment type="caution">
    <text evidence="2">The sequence shown here is derived from an EMBL/GenBank/DDBJ whole genome shotgun (WGS) entry which is preliminary data.</text>
</comment>
<feature type="binding site" evidence="1">
    <location>
        <position position="4"/>
    </location>
    <ligand>
        <name>Zn(2+)</name>
        <dbReference type="ChEBI" id="CHEBI:29105"/>
    </ligand>
</feature>
<dbReference type="SUPFAM" id="SSF48150">
    <property type="entry name" value="DNA-glycosylase"/>
    <property type="match status" value="1"/>
</dbReference>
<dbReference type="Pfam" id="PF03352">
    <property type="entry name" value="Adenine_glyco"/>
    <property type="match status" value="1"/>
</dbReference>
<dbReference type="GO" id="GO:0046872">
    <property type="term" value="F:metal ion binding"/>
    <property type="evidence" value="ECO:0007669"/>
    <property type="project" value="UniProtKB-KW"/>
</dbReference>
<dbReference type="STRING" id="908337.HMPREF9257_0716"/>
<dbReference type="RefSeq" id="WP_006418978.1">
    <property type="nucleotide sequence ID" value="NZ_AENN01000017.1"/>
</dbReference>
<dbReference type="InterPro" id="IPR011257">
    <property type="entry name" value="DNA_glycosylase"/>
</dbReference>
<keyword evidence="2" id="KW-0326">Glycosidase</keyword>
<protein>
    <submittedName>
        <fullName evidence="2">DNA-3-methyladenine glycosylase I</fullName>
        <ecNumber evidence="2">3.2.2.20</ecNumber>
    </submittedName>
</protein>
<keyword evidence="2" id="KW-0378">Hydrolase</keyword>
<proteinExistence type="predicted"/>